<name>A0A9Q4C781_9CORY</name>
<feature type="domain" description="Prepilin type IV endopeptidase peptidase" evidence="2">
    <location>
        <begin position="9"/>
        <end position="106"/>
    </location>
</feature>
<dbReference type="AlphaFoldDB" id="A0A9Q4C781"/>
<keyword evidence="1" id="KW-1133">Transmembrane helix</keyword>
<evidence type="ECO:0000313" key="6">
    <source>
        <dbReference type="Proteomes" id="UP001081709"/>
    </source>
</evidence>
<sequence>MIHLLTVPVLAAWVCLLVHHDVRHRRLPDGLTLPPAVSAITVACWFAPGCLLPGLGWFLVYLLVAPASGGGIGGGDMKLAVSLGISVTVTCGFTAGFRAAMFAGVLSAAFLLCTRRDSVPHGPAMFAGSFLVLLPTILSTGPL</sequence>
<feature type="transmembrane region" description="Helical" evidence="1">
    <location>
        <begin position="124"/>
        <end position="141"/>
    </location>
</feature>
<evidence type="ECO:0000313" key="3">
    <source>
        <dbReference type="EMBL" id="MCX7443819.1"/>
    </source>
</evidence>
<evidence type="ECO:0000256" key="1">
    <source>
        <dbReference type="SAM" id="Phobius"/>
    </source>
</evidence>
<reference evidence="4" key="1">
    <citation type="submission" date="2022-11" db="EMBL/GenBank/DDBJ databases">
        <title>Corynebacterium sp. isolated from Penguins.</title>
        <authorList>
            <person name="Sedlar K."/>
            <person name="Svec P."/>
        </authorList>
    </citation>
    <scope>NUCLEOTIDE SEQUENCE</scope>
    <source>
        <strain evidence="3">P7003</strain>
        <strain evidence="4">P7374</strain>
    </source>
</reference>
<evidence type="ECO:0000259" key="2">
    <source>
        <dbReference type="Pfam" id="PF01478"/>
    </source>
</evidence>
<dbReference type="RefSeq" id="WP_200255046.1">
    <property type="nucleotide sequence ID" value="NZ_JAENIQ020000002.1"/>
</dbReference>
<keyword evidence="4" id="KW-0378">Hydrolase</keyword>
<evidence type="ECO:0000313" key="4">
    <source>
        <dbReference type="EMBL" id="MCX7467709.1"/>
    </source>
</evidence>
<accession>A0A9Q4C781</accession>
<organism evidence="4 5">
    <name type="scientific">Corynebacterium pygosceleis</name>
    <dbReference type="NCBI Taxonomy" id="2800406"/>
    <lineage>
        <taxon>Bacteria</taxon>
        <taxon>Bacillati</taxon>
        <taxon>Actinomycetota</taxon>
        <taxon>Actinomycetes</taxon>
        <taxon>Mycobacteriales</taxon>
        <taxon>Corynebacteriaceae</taxon>
        <taxon>Corynebacterium</taxon>
    </lineage>
</organism>
<gene>
    <name evidence="3" type="ORF">OS125_00970</name>
    <name evidence="4" type="ORF">OS129_02285</name>
</gene>
<keyword evidence="1" id="KW-0812">Transmembrane</keyword>
<feature type="transmembrane region" description="Helical" evidence="1">
    <location>
        <begin position="45"/>
        <end position="67"/>
    </location>
</feature>
<dbReference type="Pfam" id="PF01478">
    <property type="entry name" value="Peptidase_A24"/>
    <property type="match status" value="1"/>
</dbReference>
<proteinExistence type="predicted"/>
<dbReference type="EC" id="3.4.23.43" evidence="4"/>
<dbReference type="Proteomes" id="UP001071478">
    <property type="component" value="Unassembled WGS sequence"/>
</dbReference>
<dbReference type="GO" id="GO:0016020">
    <property type="term" value="C:membrane"/>
    <property type="evidence" value="ECO:0007669"/>
    <property type="project" value="InterPro"/>
</dbReference>
<dbReference type="InterPro" id="IPR000045">
    <property type="entry name" value="Prepilin_IV_endopep_pep"/>
</dbReference>
<comment type="caution">
    <text evidence="4">The sequence shown here is derived from an EMBL/GenBank/DDBJ whole genome shotgun (WGS) entry which is preliminary data.</text>
</comment>
<dbReference type="EMBL" id="JAPMKV010000001">
    <property type="protein sequence ID" value="MCX7443819.1"/>
    <property type="molecule type" value="Genomic_DNA"/>
</dbReference>
<dbReference type="Gene3D" id="1.20.120.1220">
    <property type="match status" value="1"/>
</dbReference>
<dbReference type="EMBL" id="JAPMKU010000001">
    <property type="protein sequence ID" value="MCX7467709.1"/>
    <property type="molecule type" value="Genomic_DNA"/>
</dbReference>
<evidence type="ECO:0000313" key="5">
    <source>
        <dbReference type="Proteomes" id="UP001071478"/>
    </source>
</evidence>
<keyword evidence="1" id="KW-0472">Membrane</keyword>
<protein>
    <submittedName>
        <fullName evidence="4">Prepilin peptidase</fullName>
        <ecNumber evidence="4">3.4.23.43</ecNumber>
    </submittedName>
</protein>
<dbReference type="GO" id="GO:0004190">
    <property type="term" value="F:aspartic-type endopeptidase activity"/>
    <property type="evidence" value="ECO:0007669"/>
    <property type="project" value="UniProtKB-EC"/>
</dbReference>
<feature type="transmembrane region" description="Helical" evidence="1">
    <location>
        <begin position="79"/>
        <end position="112"/>
    </location>
</feature>
<dbReference type="Proteomes" id="UP001081709">
    <property type="component" value="Unassembled WGS sequence"/>
</dbReference>
<keyword evidence="6" id="KW-1185">Reference proteome</keyword>